<comment type="miscellaneous">
    <text evidence="20">The Rieske protein is a high potential 2Fe-2S protein.</text>
</comment>
<evidence type="ECO:0000256" key="3">
    <source>
        <dbReference type="ARBA" id="ARBA00010651"/>
    </source>
</evidence>
<organism evidence="23 24">
    <name type="scientific">Natronospira proteinivora</name>
    <dbReference type="NCBI Taxonomy" id="1807133"/>
    <lineage>
        <taxon>Bacteria</taxon>
        <taxon>Pseudomonadati</taxon>
        <taxon>Pseudomonadota</taxon>
        <taxon>Gammaproteobacteria</taxon>
        <taxon>Natronospirales</taxon>
        <taxon>Natronospiraceae</taxon>
        <taxon>Natronospira</taxon>
    </lineage>
</organism>
<evidence type="ECO:0000256" key="13">
    <source>
        <dbReference type="ARBA" id="ARBA00022982"/>
    </source>
</evidence>
<keyword evidence="18" id="KW-1015">Disulfide bond</keyword>
<dbReference type="Pfam" id="PF10399">
    <property type="entry name" value="UCR_Fe-S_N"/>
    <property type="match status" value="1"/>
</dbReference>
<dbReference type="Gene3D" id="2.102.10.10">
    <property type="entry name" value="Rieske [2Fe-2S] iron-sulphur domain"/>
    <property type="match status" value="1"/>
</dbReference>
<comment type="catalytic activity">
    <reaction evidence="19 20">
        <text>a quinol + 2 Fe(III)-[cytochrome c](out) = a quinone + 2 Fe(II)-[cytochrome c](out) + 2 H(+)(out)</text>
        <dbReference type="Rhea" id="RHEA:11484"/>
        <dbReference type="Rhea" id="RHEA-COMP:10350"/>
        <dbReference type="Rhea" id="RHEA-COMP:14399"/>
        <dbReference type="ChEBI" id="CHEBI:15378"/>
        <dbReference type="ChEBI" id="CHEBI:24646"/>
        <dbReference type="ChEBI" id="CHEBI:29033"/>
        <dbReference type="ChEBI" id="CHEBI:29034"/>
        <dbReference type="ChEBI" id="CHEBI:132124"/>
        <dbReference type="EC" id="7.1.1.8"/>
    </reaction>
</comment>
<evidence type="ECO:0000313" key="23">
    <source>
        <dbReference type="EMBL" id="MCP1726087.1"/>
    </source>
</evidence>
<dbReference type="PRINTS" id="PR00162">
    <property type="entry name" value="RIESKE"/>
</dbReference>
<keyword evidence="10" id="KW-0001">2Fe-2S</keyword>
<keyword evidence="9 20" id="KW-0812">Transmembrane</keyword>
<dbReference type="EMBL" id="JALJYF010000001">
    <property type="protein sequence ID" value="MCP1726087.1"/>
    <property type="molecule type" value="Genomic_DNA"/>
</dbReference>
<keyword evidence="17 20" id="KW-0472">Membrane</keyword>
<evidence type="ECO:0000256" key="16">
    <source>
        <dbReference type="ARBA" id="ARBA00023014"/>
    </source>
</evidence>
<dbReference type="InterPro" id="IPR036922">
    <property type="entry name" value="Rieske_2Fe-2S_sf"/>
</dbReference>
<dbReference type="CDD" id="cd03470">
    <property type="entry name" value="Rieske_cytochrome_bc1"/>
    <property type="match status" value="1"/>
</dbReference>
<comment type="subunit">
    <text evidence="4 21">The main subunits of complex b-c1 are: cytochrome b, cytochrome c1 and the Rieske protein.</text>
</comment>
<dbReference type="InterPro" id="IPR014349">
    <property type="entry name" value="Rieske_Fe-S_prot"/>
</dbReference>
<accession>A0ABT1G4S4</accession>
<dbReference type="PANTHER" id="PTHR10134">
    <property type="entry name" value="CYTOCHROME B-C1 COMPLEX SUBUNIT RIESKE, MITOCHONDRIAL"/>
    <property type="match status" value="1"/>
</dbReference>
<evidence type="ECO:0000256" key="21">
    <source>
        <dbReference type="RuleBase" id="RU004497"/>
    </source>
</evidence>
<comment type="caution">
    <text evidence="23">The sequence shown here is derived from an EMBL/GenBank/DDBJ whole genome shotgun (WGS) entry which is preliminary data.</text>
</comment>
<evidence type="ECO:0000256" key="18">
    <source>
        <dbReference type="ARBA" id="ARBA00023157"/>
    </source>
</evidence>
<keyword evidence="7 20" id="KW-0813">Transport</keyword>
<keyword evidence="12" id="KW-1278">Translocase</keyword>
<keyword evidence="13 20" id="KW-0249">Electron transport</keyword>
<evidence type="ECO:0000256" key="20">
    <source>
        <dbReference type="RuleBase" id="RU004494"/>
    </source>
</evidence>
<comment type="function">
    <text evidence="1">Component of the ubiquinol-cytochrome c reductase complex (complex III or cytochrome b-c1 complex), which is a respiratory chain that generates an electrochemical potential coupled to ATP synthesis.</text>
</comment>
<dbReference type="Pfam" id="PF00355">
    <property type="entry name" value="Rieske"/>
    <property type="match status" value="1"/>
</dbReference>
<name>A0ABT1G4S4_9GAMM</name>
<dbReference type="Gene3D" id="1.20.5.510">
    <property type="entry name" value="Single helix bin"/>
    <property type="match status" value="1"/>
</dbReference>
<evidence type="ECO:0000256" key="7">
    <source>
        <dbReference type="ARBA" id="ARBA00022448"/>
    </source>
</evidence>
<feature type="transmembrane region" description="Helical" evidence="20">
    <location>
        <begin position="12"/>
        <end position="34"/>
    </location>
</feature>
<evidence type="ECO:0000256" key="6">
    <source>
        <dbReference type="ARBA" id="ARBA00019816"/>
    </source>
</evidence>
<evidence type="ECO:0000256" key="19">
    <source>
        <dbReference type="ARBA" id="ARBA00029351"/>
    </source>
</evidence>
<dbReference type="RefSeq" id="WP_253443809.1">
    <property type="nucleotide sequence ID" value="NZ_JALJYF010000001.1"/>
</dbReference>
<evidence type="ECO:0000256" key="8">
    <source>
        <dbReference type="ARBA" id="ARBA00022475"/>
    </source>
</evidence>
<dbReference type="InterPro" id="IPR006311">
    <property type="entry name" value="TAT_signal"/>
</dbReference>
<evidence type="ECO:0000256" key="4">
    <source>
        <dbReference type="ARBA" id="ARBA00011649"/>
    </source>
</evidence>
<evidence type="ECO:0000256" key="17">
    <source>
        <dbReference type="ARBA" id="ARBA00023136"/>
    </source>
</evidence>
<dbReference type="NCBIfam" id="TIGR01416">
    <property type="entry name" value="Rieske_proteo"/>
    <property type="match status" value="1"/>
</dbReference>
<evidence type="ECO:0000256" key="15">
    <source>
        <dbReference type="ARBA" id="ARBA00023004"/>
    </source>
</evidence>
<keyword evidence="8" id="KW-1003">Cell membrane</keyword>
<keyword evidence="15" id="KW-0408">Iron</keyword>
<dbReference type="InterPro" id="IPR019470">
    <property type="entry name" value="Ubiq_cytC_Rdtase_Fe-S_su_TAT"/>
</dbReference>
<evidence type="ECO:0000256" key="10">
    <source>
        <dbReference type="ARBA" id="ARBA00022714"/>
    </source>
</evidence>
<protein>
    <recommendedName>
        <fullName evidence="6 20">Ubiquinol-cytochrome c reductase iron-sulfur subunit</fullName>
        <ecNumber evidence="5 20">7.1.1.8</ecNumber>
    </recommendedName>
</protein>
<evidence type="ECO:0000313" key="24">
    <source>
        <dbReference type="Proteomes" id="UP001523550"/>
    </source>
</evidence>
<comment type="cofactor">
    <cofactor evidence="20">
        <name>[2Fe-2S] cluster</name>
        <dbReference type="ChEBI" id="CHEBI:190135"/>
    </cofactor>
    <text evidence="20">Binds 1 [2Fe-2S] cluster per subunit.</text>
</comment>
<comment type="subcellular location">
    <subcellularLocation>
        <location evidence="2">Cell membrane</location>
        <topology evidence="2">Single-pass membrane protein</topology>
    </subcellularLocation>
</comment>
<keyword evidence="11" id="KW-0479">Metal-binding</keyword>
<evidence type="ECO:0000259" key="22">
    <source>
        <dbReference type="PROSITE" id="PS51296"/>
    </source>
</evidence>
<dbReference type="InterPro" id="IPR005805">
    <property type="entry name" value="Rieske_Fe-S_prot_C"/>
</dbReference>
<evidence type="ECO:0000256" key="12">
    <source>
        <dbReference type="ARBA" id="ARBA00022967"/>
    </source>
</evidence>
<keyword evidence="24" id="KW-1185">Reference proteome</keyword>
<evidence type="ECO:0000256" key="1">
    <source>
        <dbReference type="ARBA" id="ARBA00002444"/>
    </source>
</evidence>
<keyword evidence="14 20" id="KW-1133">Transmembrane helix</keyword>
<dbReference type="Proteomes" id="UP001523550">
    <property type="component" value="Unassembled WGS sequence"/>
</dbReference>
<dbReference type="PROSITE" id="PS51318">
    <property type="entry name" value="TAT"/>
    <property type="match status" value="1"/>
</dbReference>
<evidence type="ECO:0000256" key="14">
    <source>
        <dbReference type="ARBA" id="ARBA00022989"/>
    </source>
</evidence>
<proteinExistence type="inferred from homology"/>
<feature type="domain" description="Rieske" evidence="22">
    <location>
        <begin position="79"/>
        <end position="188"/>
    </location>
</feature>
<evidence type="ECO:0000256" key="11">
    <source>
        <dbReference type="ARBA" id="ARBA00022723"/>
    </source>
</evidence>
<dbReference type="SUPFAM" id="SSF50022">
    <property type="entry name" value="ISP domain"/>
    <property type="match status" value="1"/>
</dbReference>
<evidence type="ECO:0000256" key="9">
    <source>
        <dbReference type="ARBA" id="ARBA00022692"/>
    </source>
</evidence>
<dbReference type="PROSITE" id="PS51296">
    <property type="entry name" value="RIESKE"/>
    <property type="match status" value="1"/>
</dbReference>
<dbReference type="EC" id="7.1.1.8" evidence="5 20"/>
<reference evidence="23 24" key="1">
    <citation type="submission" date="2022-03" db="EMBL/GenBank/DDBJ databases">
        <title>Genomic Encyclopedia of Type Strains, Phase III (KMG-III): the genomes of soil and plant-associated and newly described type strains.</title>
        <authorList>
            <person name="Whitman W."/>
        </authorList>
    </citation>
    <scope>NUCLEOTIDE SEQUENCE [LARGE SCALE GENOMIC DNA]</scope>
    <source>
        <strain evidence="23 24">BSker1</strain>
    </source>
</reference>
<evidence type="ECO:0000256" key="2">
    <source>
        <dbReference type="ARBA" id="ARBA00004162"/>
    </source>
</evidence>
<keyword evidence="16" id="KW-0411">Iron-sulfur</keyword>
<gene>
    <name evidence="23" type="ORF">J2T60_000052</name>
</gene>
<comment type="similarity">
    <text evidence="3">Belongs to the Rieske iron-sulfur protein family.</text>
</comment>
<evidence type="ECO:0000256" key="5">
    <source>
        <dbReference type="ARBA" id="ARBA00012951"/>
    </source>
</evidence>
<dbReference type="InterPro" id="IPR006317">
    <property type="entry name" value="Ubiquinol_cyt_c_Rdtase_Fe-S-su"/>
</dbReference>
<sequence>MSNGVDKNRRHFLTVATSVVGGIGVAAMAVPFFASMRPSAKARLAGAPVEVDVSKLEDGERVTLSWRGRPVQVVRRGEEAIARLSEIRDRLRDPDSERSDQPEYATNEYRSLKPEFLVMVAVCTHLGCSPQFIPDPGDAAMGSDWPGGYFCACHGSRFDLAGRVYRNVPAPTNMDIPPHRYPDDNTLIVGEDAEVA</sequence>
<dbReference type="InterPro" id="IPR017941">
    <property type="entry name" value="Rieske_2Fe-2S"/>
</dbReference>